<sequence>MGLADAIATLPDWVRLWVLWLNIATLGSFAVLALRRATWIEAAAILLANLAMVPVMRWLYAELGFVRLLGLPHLLFWTPLAIFLLLRLGRGVPGPQRQVLWIYLASIGLSLAFDAADVIRYILGERASMIPPTG</sequence>
<feature type="transmembrane region" description="Helical" evidence="1">
    <location>
        <begin position="42"/>
        <end position="60"/>
    </location>
</feature>
<protein>
    <submittedName>
        <fullName evidence="2">Uncharacterized protein</fullName>
    </submittedName>
</protein>
<organism evidence="2 3">
    <name type="scientific">Paralimibaculum aggregatum</name>
    <dbReference type="NCBI Taxonomy" id="3036245"/>
    <lineage>
        <taxon>Bacteria</taxon>
        <taxon>Pseudomonadati</taxon>
        <taxon>Pseudomonadota</taxon>
        <taxon>Alphaproteobacteria</taxon>
        <taxon>Rhodobacterales</taxon>
        <taxon>Paracoccaceae</taxon>
        <taxon>Paralimibaculum</taxon>
    </lineage>
</organism>
<evidence type="ECO:0000256" key="1">
    <source>
        <dbReference type="SAM" id="Phobius"/>
    </source>
</evidence>
<accession>A0ABQ6LM41</accession>
<feature type="transmembrane region" description="Helical" evidence="1">
    <location>
        <begin position="100"/>
        <end position="123"/>
    </location>
</feature>
<dbReference type="EMBL" id="BSYI01000032">
    <property type="protein sequence ID" value="GMG84258.1"/>
    <property type="molecule type" value="Genomic_DNA"/>
</dbReference>
<feature type="transmembrane region" description="Helical" evidence="1">
    <location>
        <begin position="66"/>
        <end position="88"/>
    </location>
</feature>
<gene>
    <name evidence="2" type="ORF">LNKW23_34730</name>
</gene>
<dbReference type="Proteomes" id="UP001239909">
    <property type="component" value="Unassembled WGS sequence"/>
</dbReference>
<keyword evidence="1" id="KW-0812">Transmembrane</keyword>
<dbReference type="RefSeq" id="WP_285673255.1">
    <property type="nucleotide sequence ID" value="NZ_BSYI01000032.1"/>
</dbReference>
<keyword evidence="3" id="KW-1185">Reference proteome</keyword>
<comment type="caution">
    <text evidence="2">The sequence shown here is derived from an EMBL/GenBank/DDBJ whole genome shotgun (WGS) entry which is preliminary data.</text>
</comment>
<proteinExistence type="predicted"/>
<keyword evidence="1" id="KW-1133">Transmembrane helix</keyword>
<evidence type="ECO:0000313" key="3">
    <source>
        <dbReference type="Proteomes" id="UP001239909"/>
    </source>
</evidence>
<keyword evidence="1" id="KW-0472">Membrane</keyword>
<name>A0ABQ6LM41_9RHOB</name>
<evidence type="ECO:0000313" key="2">
    <source>
        <dbReference type="EMBL" id="GMG84258.1"/>
    </source>
</evidence>
<feature type="transmembrane region" description="Helical" evidence="1">
    <location>
        <begin position="17"/>
        <end position="35"/>
    </location>
</feature>
<reference evidence="2 3" key="1">
    <citation type="submission" date="2023-04" db="EMBL/GenBank/DDBJ databases">
        <title>Marinoamorphus aggregata gen. nov., sp. Nov., isolate from tissue of brittle star Ophioplocus japonicus.</title>
        <authorList>
            <person name="Kawano K."/>
            <person name="Sawayama S."/>
            <person name="Nakagawa S."/>
        </authorList>
    </citation>
    <scope>NUCLEOTIDE SEQUENCE [LARGE SCALE GENOMIC DNA]</scope>
    <source>
        <strain evidence="2 3">NKW23</strain>
    </source>
</reference>